<organism evidence="3">
    <name type="scientific">Neodiprion lecontei</name>
    <name type="common">Redheaded pine sawfly</name>
    <dbReference type="NCBI Taxonomy" id="441921"/>
    <lineage>
        <taxon>Eukaryota</taxon>
        <taxon>Metazoa</taxon>
        <taxon>Ecdysozoa</taxon>
        <taxon>Arthropoda</taxon>
        <taxon>Hexapoda</taxon>
        <taxon>Insecta</taxon>
        <taxon>Pterygota</taxon>
        <taxon>Neoptera</taxon>
        <taxon>Endopterygota</taxon>
        <taxon>Hymenoptera</taxon>
        <taxon>Tenthredinoidea</taxon>
        <taxon>Diprionidae</taxon>
        <taxon>Diprioninae</taxon>
        <taxon>Neodiprion</taxon>
    </lineage>
</organism>
<gene>
    <name evidence="3" type="primary">LOC107226257</name>
</gene>
<evidence type="ECO:0000313" key="2">
    <source>
        <dbReference type="Proteomes" id="UP000829291"/>
    </source>
</evidence>
<proteinExistence type="inferred from homology"/>
<dbReference type="FunCoup" id="A0A6J0C5B2">
    <property type="interactions" value="1658"/>
</dbReference>
<evidence type="ECO:0000313" key="3">
    <source>
        <dbReference type="RefSeq" id="XP_015522501.1"/>
    </source>
</evidence>
<dbReference type="GO" id="GO:0005768">
    <property type="term" value="C:endosome"/>
    <property type="evidence" value="ECO:0007669"/>
    <property type="project" value="TreeGrafter"/>
</dbReference>
<dbReference type="RefSeq" id="XP_015522501.1">
    <property type="nucleotide sequence ID" value="XM_015667015.2"/>
</dbReference>
<reference evidence="3" key="1">
    <citation type="submission" date="2025-08" db="UniProtKB">
        <authorList>
            <consortium name="RefSeq"/>
        </authorList>
    </citation>
    <scope>IDENTIFICATION</scope>
    <source>
        <tissue evidence="3">Thorax and Abdomen</tissue>
    </source>
</reference>
<dbReference type="PANTHER" id="PTHR15691:SF6">
    <property type="entry name" value="WASH COMPLEX SUBUNIT 5"/>
    <property type="match status" value="1"/>
</dbReference>
<dbReference type="GO" id="GO:0140285">
    <property type="term" value="P:endosome fission"/>
    <property type="evidence" value="ECO:0007669"/>
    <property type="project" value="TreeGrafter"/>
</dbReference>
<dbReference type="GeneID" id="107226257"/>
<dbReference type="Pfam" id="PF10266">
    <property type="entry name" value="Strumpellin"/>
    <property type="match status" value="1"/>
</dbReference>
<dbReference type="CTD" id="39766"/>
<dbReference type="AlphaFoldDB" id="A0A6J0C5B2"/>
<dbReference type="GO" id="GO:0007032">
    <property type="term" value="P:endosome organization"/>
    <property type="evidence" value="ECO:0007669"/>
    <property type="project" value="TreeGrafter"/>
</dbReference>
<dbReference type="KEGG" id="nlo:107226257"/>
<sequence>MGDFLALNNGCGQNILQLVSRGNAIIAELMRLKDYVPPIFRQADQRYSQIILDFSYFKAADAYEHKIENDSVSQELDEEMRDTFSDILTRFYLAFESIHKYVTDLNAFTEELEDGIYIQQSIETIMLSEEGKQLMCEAVYLYGVMLLLVDLHFEGPIRERLLVSYYRYNVQHISTTRVDDVCVLLRSTGFSNAPFKRPANYPEAYFKRIPLNTLLVDLVISRLRSDEIYNQSLAFPYPEHRSMALASQAAMLVVALAFSPSTLHSQTSIMRETVDRFFPDNWVISIYMGLVLNLWDWWEPYKAAKNALNNTFEVSNVKQIAQKYGQKLKKQVADTKEFQLTKRVEENAIGNTVKLVRDCNVTLHWILLHTSMPGMFSEGSKRSRSIRQLVIQESKYIAIECLWLLLNTAQLEQDVKQMYKQLLTDKETIWTRHKEICVERISGLAEVFSGNRPLDGVEKNECLQIWFKEIGKHVDSLQQDEGRKIVQLFQALEEVQEFHQLEHNLHISQYLADTRDILQRMLRTSSITEDVMIALNIVTDCSYAWNIMESFISIMQECIKKDPPMVTKLKPLFSKMASALETPLLRINQAHSSDLSSVSQHYSRELEVFARHVLQVIPETVFGLLAQIVDLETNHLKEIPLRLSKDKLREYAQLDDRLKVAKLTYTVSVFTEGVLALKSVSLGILLVDSHQLLEDGIRQELVEKITLALHSGLTFDAKSKTSELLKKLEELAVVIDGYRRSFQYIQDYININSLKIWQEEITFIINDAVEQECKGLIWVPGRRNLRKNKINSLLVSNDSNSINFMGRIVRELLRVTDPKTTVYIEHTIAWYDLKTQTEVLNHKIFSGILKAMGIPGLTGLDKLISFLAFTEIEKCINYLEKGFQDKVWIDVFNEFNNITENTDTPKGKHYQTISSRCAKTWPPMLDWVLKIGHMQMLRKKIAYELNIACKFNAKQVEMSLRTFNNAIISEICSNRDWDQQDPVRKDLLCNLSTRLNWAGMNDPYEKQYVNAKKTNNIEMIIFLLTVSQLPKIYYSRKLASLLSKKAQDPVDAVVFVIGVQTILHQCNAAAKEDYVSHLCQYILSFEISDGSKNAQILEEEGITGLNYLEEFVKYSNLPKSAILKHIPLILLDQYHTKTMK</sequence>
<dbReference type="GO" id="GO:0071203">
    <property type="term" value="C:WASH complex"/>
    <property type="evidence" value="ECO:0007669"/>
    <property type="project" value="InterPro"/>
</dbReference>
<dbReference type="OrthoDB" id="565118at2759"/>
<evidence type="ECO:0000256" key="1">
    <source>
        <dbReference type="ARBA" id="ARBA00006224"/>
    </source>
</evidence>
<dbReference type="InterPro" id="IPR019393">
    <property type="entry name" value="WASH_strumpellin"/>
</dbReference>
<dbReference type="GO" id="GO:0051125">
    <property type="term" value="P:regulation of actin nucleation"/>
    <property type="evidence" value="ECO:0007669"/>
    <property type="project" value="TreeGrafter"/>
</dbReference>
<protein>
    <submittedName>
        <fullName evidence="3">WASH complex subunit 5 isoform X1</fullName>
    </submittedName>
</protein>
<dbReference type="PANTHER" id="PTHR15691">
    <property type="entry name" value="WASH COMPLEX SUBUNIT 5"/>
    <property type="match status" value="1"/>
</dbReference>
<dbReference type="GO" id="GO:0030041">
    <property type="term" value="P:actin filament polymerization"/>
    <property type="evidence" value="ECO:0007669"/>
    <property type="project" value="TreeGrafter"/>
</dbReference>
<dbReference type="InParanoid" id="A0A6J0C5B2"/>
<accession>A0A6J0C5B2</accession>
<keyword evidence="2" id="KW-1185">Reference proteome</keyword>
<dbReference type="Proteomes" id="UP000829291">
    <property type="component" value="Chromosome 2"/>
</dbReference>
<comment type="similarity">
    <text evidence="1">Belongs to the strumpellin family.</text>
</comment>
<name>A0A6J0C5B2_NEOLC</name>